<comment type="caution">
    <text evidence="3">The sequence shown here is derived from an EMBL/GenBank/DDBJ whole genome shotgun (WGS) entry which is preliminary data.</text>
</comment>
<dbReference type="EMBL" id="JAQSDF010000024">
    <property type="protein sequence ID" value="MDI1231220.1"/>
    <property type="molecule type" value="Genomic_DNA"/>
</dbReference>
<dbReference type="GO" id="GO:0140662">
    <property type="term" value="F:ATP-dependent protein folding chaperone"/>
    <property type="evidence" value="ECO:0007669"/>
    <property type="project" value="InterPro"/>
</dbReference>
<keyword evidence="2" id="KW-0067">ATP-binding</keyword>
<keyword evidence="4" id="KW-1185">Reference proteome</keyword>
<evidence type="ECO:0000313" key="4">
    <source>
        <dbReference type="Proteomes" id="UP001160519"/>
    </source>
</evidence>
<sequence length="966" mass="105994">MKKLTQSYLVGIDLGTTHTVVAYAKADNKSQEIQIFQIEQLVAPGQVAARPLLPSVRYHPANGELSEDDLSFPGGASDSKQTAVIGEAARLLGAKSKGRFVTSAKSWLSHPSVDHAADILPWGSSDDVAKVSPIIASASYLAHIRTVWGHQFPDAPLEKQDIVITVPASFDEAARSLTLEAARLAGLHNIRLLEEPQAVCYDWLRRHSHTATLKQALANVHLLLVCDVGGGTTDLTLIKVEQGEQEPKLTRIGVGDHLMLGGDNIDLALAHLVESRLGSREKRLSAADLSQLIEQCRIAKERLLAGDAPEQINVTLLGGGSKLIGSSRSVPLSKDEVREIALDGFFPLSGLDELPDRKRSGVVEFGLPYAAEPAVSKHIAAFLKLHSGASREAFSAPVPDRLAVYTPSLAIAAPIPDRPAAYTPSLAIKGEDSVPDALLLNGGVFRSQPITQRMVDLIGSWRSSPPLLLENKYPELSVAFGAVSYALARRDKKLKIGGGAARSYFLLVDTDNSTQQQGPSTLLRTGICILPKGSEEGDEIVLKNRRFALRLGVPVRFHLVSLSGDGDFKPGDVADITDLFHSLPPLAVAFEGDDSKPNAEVIVELAVTQTEVGTLKIQCIAVEDGSQRWDVEFQIRKKIAGLLIDATLPGNFNQIAERIQAVFGAKSRHIDPKAVKNLRADLEKLIGVARTEWTTPLLRAMFTVLLEGAKYQRRSENHERVWLSLAGFCLRPGFGYPLDDWRVEQLWKNYPQGIQFVNETQNWTEWWTLWRRIAGGLDVTAQERIFTDIAKFLNPAAARQPGVIKQIKNRGYDDMVRLAAVLERLPVAKKIQLGEWLLKRLEKASEPNQTWWAVGRIGARMPFHGSSHNVIPADTVCLWLTQILAADWKKIPQAGFAATLIARMSGDRARDIDEAMRVQIIEKLKLSKAPASWIDMVEQQKELDEKEEKQIFGEALPPGLKLINAA</sequence>
<keyword evidence="1" id="KW-0547">Nucleotide-binding</keyword>
<dbReference type="Gene3D" id="3.30.420.40">
    <property type="match status" value="2"/>
</dbReference>
<dbReference type="AlphaFoldDB" id="A0AA43TPW0"/>
<dbReference type="Pfam" id="PF12531">
    <property type="entry name" value="DUF3731"/>
    <property type="match status" value="1"/>
</dbReference>
<dbReference type="CDD" id="cd10170">
    <property type="entry name" value="ASKHA_NBD_HSP70"/>
    <property type="match status" value="1"/>
</dbReference>
<name>A0AA43TPW0_9GAMM</name>
<dbReference type="PANTHER" id="PTHR42749:SF1">
    <property type="entry name" value="CELL SHAPE-DETERMINING PROTEIN MREB"/>
    <property type="match status" value="1"/>
</dbReference>
<dbReference type="InterPro" id="IPR013126">
    <property type="entry name" value="Hsp_70_fam"/>
</dbReference>
<accession>A0AA43TPW0</accession>
<evidence type="ECO:0000256" key="1">
    <source>
        <dbReference type="ARBA" id="ARBA00022741"/>
    </source>
</evidence>
<dbReference type="InterPro" id="IPR021030">
    <property type="entry name" value="DUF3731"/>
</dbReference>
<protein>
    <submittedName>
        <fullName evidence="3">Hsp70 family protein</fullName>
    </submittedName>
</protein>
<gene>
    <name evidence="3" type="ORF">PSU93_08735</name>
</gene>
<dbReference type="Proteomes" id="UP001160519">
    <property type="component" value="Unassembled WGS sequence"/>
</dbReference>
<evidence type="ECO:0000313" key="3">
    <source>
        <dbReference type="EMBL" id="MDI1231220.1"/>
    </source>
</evidence>
<reference evidence="3" key="1">
    <citation type="submission" date="2023-01" db="EMBL/GenBank/DDBJ databases">
        <title>Biogeochemical cycle of methane in antarctic sediments.</title>
        <authorList>
            <person name="Roldan D.M."/>
            <person name="Menes R.J."/>
        </authorList>
    </citation>
    <scope>NUCLEOTIDE SEQUENCE [LARGE SCALE GENOMIC DNA]</scope>
    <source>
        <strain evidence="3">K-2018 MAG008</strain>
    </source>
</reference>
<proteinExistence type="predicted"/>
<dbReference type="InterPro" id="IPR043129">
    <property type="entry name" value="ATPase_NBD"/>
</dbReference>
<dbReference type="GO" id="GO:0005524">
    <property type="term" value="F:ATP binding"/>
    <property type="evidence" value="ECO:0007669"/>
    <property type="project" value="UniProtKB-KW"/>
</dbReference>
<organism evidence="3 4">
    <name type="scientific">Candidatus Methylobacter titanis</name>
    <dbReference type="NCBI Taxonomy" id="3053457"/>
    <lineage>
        <taxon>Bacteria</taxon>
        <taxon>Pseudomonadati</taxon>
        <taxon>Pseudomonadota</taxon>
        <taxon>Gammaproteobacteria</taxon>
        <taxon>Methylococcales</taxon>
        <taxon>Methylococcaceae</taxon>
        <taxon>Methylobacter</taxon>
    </lineage>
</organism>
<dbReference type="Pfam" id="PF00012">
    <property type="entry name" value="HSP70"/>
    <property type="match status" value="1"/>
</dbReference>
<dbReference type="SUPFAM" id="SSF53067">
    <property type="entry name" value="Actin-like ATPase domain"/>
    <property type="match status" value="2"/>
</dbReference>
<evidence type="ECO:0000256" key="2">
    <source>
        <dbReference type="ARBA" id="ARBA00022840"/>
    </source>
</evidence>
<dbReference type="PANTHER" id="PTHR42749">
    <property type="entry name" value="CELL SHAPE-DETERMINING PROTEIN MREB"/>
    <property type="match status" value="1"/>
</dbReference>
<dbReference type="PRINTS" id="PR00301">
    <property type="entry name" value="HEATSHOCK70"/>
</dbReference>